<name>A0A0P1BQU5_9BASI</name>
<evidence type="ECO:0000313" key="1">
    <source>
        <dbReference type="EMBL" id="CEH18432.1"/>
    </source>
</evidence>
<protein>
    <submittedName>
        <fullName evidence="1">Uncharacterized protein</fullName>
    </submittedName>
</protein>
<reference evidence="1 2" key="1">
    <citation type="submission" date="2014-09" db="EMBL/GenBank/DDBJ databases">
        <authorList>
            <person name="Magalhaes I.L.F."/>
            <person name="Oliveira U."/>
            <person name="Santos F.R."/>
            <person name="Vidigal T.H.D.A."/>
            <person name="Brescovit A.D."/>
            <person name="Santos A.J."/>
        </authorList>
    </citation>
    <scope>NUCLEOTIDE SEQUENCE [LARGE SCALE GENOMIC DNA]</scope>
</reference>
<dbReference type="AlphaFoldDB" id="A0A0P1BQU5"/>
<proteinExistence type="predicted"/>
<sequence>MTEMFAPSFLCEMANRVIALSYKRGGADTSCCIVTLKAFLLVTCDDTMTTDSVTDSHAEIYDCRFASFFHHRVCGRKNAFLISQPNGSQKCRACIKAHAHIIPFTFTRLSDLWCLKACVAPVRCVCMESRVSSATRDCHRRPKGDYGKVAIQQAANLSCTKGKESGALLWQTLWTSSHTPTRTAFALMSVAYVGTSRLCEW</sequence>
<accession>A0A0P1BQU5</accession>
<organism evidence="1 2">
    <name type="scientific">Ceraceosorus bombacis</name>
    <dbReference type="NCBI Taxonomy" id="401625"/>
    <lineage>
        <taxon>Eukaryota</taxon>
        <taxon>Fungi</taxon>
        <taxon>Dikarya</taxon>
        <taxon>Basidiomycota</taxon>
        <taxon>Ustilaginomycotina</taxon>
        <taxon>Exobasidiomycetes</taxon>
        <taxon>Ceraceosorales</taxon>
        <taxon>Ceraceosoraceae</taxon>
        <taxon>Ceraceosorus</taxon>
    </lineage>
</organism>
<dbReference type="Proteomes" id="UP000054845">
    <property type="component" value="Unassembled WGS sequence"/>
</dbReference>
<keyword evidence="2" id="KW-1185">Reference proteome</keyword>
<dbReference type="EMBL" id="CCYA01000270">
    <property type="protein sequence ID" value="CEH18432.1"/>
    <property type="molecule type" value="Genomic_DNA"/>
</dbReference>
<evidence type="ECO:0000313" key="2">
    <source>
        <dbReference type="Proteomes" id="UP000054845"/>
    </source>
</evidence>